<comment type="caution">
    <text evidence="8">The sequence shown here is derived from an EMBL/GenBank/DDBJ whole genome shotgun (WGS) entry which is preliminary data.</text>
</comment>
<keyword evidence="3" id="KW-0479">Metal-binding</keyword>
<proteinExistence type="inferred from homology"/>
<dbReference type="InterPro" id="IPR001128">
    <property type="entry name" value="Cyt_P450"/>
</dbReference>
<evidence type="ECO:0000313" key="9">
    <source>
        <dbReference type="Proteomes" id="UP001152300"/>
    </source>
</evidence>
<evidence type="ECO:0000256" key="2">
    <source>
        <dbReference type="ARBA" id="ARBA00010617"/>
    </source>
</evidence>
<evidence type="ECO:0000256" key="3">
    <source>
        <dbReference type="ARBA" id="ARBA00022723"/>
    </source>
</evidence>
<keyword evidence="5" id="KW-0408">Iron</keyword>
<name>A0A9X0AQZ0_9HELO</name>
<comment type="cofactor">
    <cofactor evidence="1">
        <name>heme</name>
        <dbReference type="ChEBI" id="CHEBI:30413"/>
    </cofactor>
</comment>
<reference evidence="8" key="1">
    <citation type="submission" date="2022-11" db="EMBL/GenBank/DDBJ databases">
        <title>Genome Resource of Sclerotinia nivalis Strain SnTB1, a Plant Pathogen Isolated from American Ginseng.</title>
        <authorList>
            <person name="Fan S."/>
        </authorList>
    </citation>
    <scope>NUCLEOTIDE SEQUENCE</scope>
    <source>
        <strain evidence="8">SnTB1</strain>
    </source>
</reference>
<dbReference type="Proteomes" id="UP001152300">
    <property type="component" value="Unassembled WGS sequence"/>
</dbReference>
<dbReference type="PANTHER" id="PTHR46206">
    <property type="entry name" value="CYTOCHROME P450"/>
    <property type="match status" value="1"/>
</dbReference>
<sequence>MALTHVIFDLCAMPEYIEPLRFEALSALAEDNGEWKLSTIKKLRRLDSFLKESQRVNQSTFLGFDRKVTSPVKLSDGETILPRGASIVIPGGPISRNSLFYENPQQFDGF</sequence>
<dbReference type="GO" id="GO:0016705">
    <property type="term" value="F:oxidoreductase activity, acting on paired donors, with incorporation or reduction of molecular oxygen"/>
    <property type="evidence" value="ECO:0007669"/>
    <property type="project" value="InterPro"/>
</dbReference>
<keyword evidence="4" id="KW-0560">Oxidoreductase</keyword>
<evidence type="ECO:0000256" key="5">
    <source>
        <dbReference type="ARBA" id="ARBA00023004"/>
    </source>
</evidence>
<dbReference type="AlphaFoldDB" id="A0A9X0AQZ0"/>
<keyword evidence="7" id="KW-0503">Monooxygenase</keyword>
<accession>A0A9X0AQZ0</accession>
<evidence type="ECO:0000256" key="4">
    <source>
        <dbReference type="ARBA" id="ARBA00023002"/>
    </source>
</evidence>
<evidence type="ECO:0000256" key="7">
    <source>
        <dbReference type="ARBA" id="ARBA00023033"/>
    </source>
</evidence>
<evidence type="ECO:0000313" key="8">
    <source>
        <dbReference type="EMBL" id="KAJ8066894.1"/>
    </source>
</evidence>
<keyword evidence="6" id="KW-0843">Virulence</keyword>
<dbReference type="GO" id="GO:0004497">
    <property type="term" value="F:monooxygenase activity"/>
    <property type="evidence" value="ECO:0007669"/>
    <property type="project" value="UniProtKB-KW"/>
</dbReference>
<dbReference type="InterPro" id="IPR036396">
    <property type="entry name" value="Cyt_P450_sf"/>
</dbReference>
<dbReference type="GO" id="GO:0020037">
    <property type="term" value="F:heme binding"/>
    <property type="evidence" value="ECO:0007669"/>
    <property type="project" value="InterPro"/>
</dbReference>
<dbReference type="OrthoDB" id="1844152at2759"/>
<evidence type="ECO:0000256" key="6">
    <source>
        <dbReference type="ARBA" id="ARBA00023026"/>
    </source>
</evidence>
<organism evidence="8 9">
    <name type="scientific">Sclerotinia nivalis</name>
    <dbReference type="NCBI Taxonomy" id="352851"/>
    <lineage>
        <taxon>Eukaryota</taxon>
        <taxon>Fungi</taxon>
        <taxon>Dikarya</taxon>
        <taxon>Ascomycota</taxon>
        <taxon>Pezizomycotina</taxon>
        <taxon>Leotiomycetes</taxon>
        <taxon>Helotiales</taxon>
        <taxon>Sclerotiniaceae</taxon>
        <taxon>Sclerotinia</taxon>
    </lineage>
</organism>
<dbReference type="Pfam" id="PF00067">
    <property type="entry name" value="p450"/>
    <property type="match status" value="1"/>
</dbReference>
<evidence type="ECO:0000256" key="1">
    <source>
        <dbReference type="ARBA" id="ARBA00001971"/>
    </source>
</evidence>
<keyword evidence="9" id="KW-1185">Reference proteome</keyword>
<dbReference type="SUPFAM" id="SSF48264">
    <property type="entry name" value="Cytochrome P450"/>
    <property type="match status" value="1"/>
</dbReference>
<gene>
    <name evidence="8" type="ORF">OCU04_004279</name>
</gene>
<dbReference type="EMBL" id="JAPEIS010000004">
    <property type="protein sequence ID" value="KAJ8066894.1"/>
    <property type="molecule type" value="Genomic_DNA"/>
</dbReference>
<dbReference type="GO" id="GO:0005506">
    <property type="term" value="F:iron ion binding"/>
    <property type="evidence" value="ECO:0007669"/>
    <property type="project" value="InterPro"/>
</dbReference>
<dbReference type="PANTHER" id="PTHR46206:SF6">
    <property type="entry name" value="CYTOCHROME P450 MONOOXYGENASE AN1598-RELATED"/>
    <property type="match status" value="1"/>
</dbReference>
<comment type="similarity">
    <text evidence="2">Belongs to the cytochrome P450 family.</text>
</comment>
<protein>
    <submittedName>
        <fullName evidence="8">Uncharacterized protein</fullName>
    </submittedName>
</protein>
<dbReference type="Gene3D" id="1.10.630.10">
    <property type="entry name" value="Cytochrome P450"/>
    <property type="match status" value="1"/>
</dbReference>